<evidence type="ECO:0000313" key="3">
    <source>
        <dbReference type="Proteomes" id="UP000198742"/>
    </source>
</evidence>
<protein>
    <submittedName>
        <fullName evidence="2">Uncharacterized protein</fullName>
    </submittedName>
</protein>
<evidence type="ECO:0000313" key="2">
    <source>
        <dbReference type="EMBL" id="SEC53159.1"/>
    </source>
</evidence>
<gene>
    <name evidence="2" type="ORF">SAMN04489844_2470</name>
</gene>
<dbReference type="OrthoDB" id="3784983at2"/>
<reference evidence="3" key="1">
    <citation type="submission" date="2016-10" db="EMBL/GenBank/DDBJ databases">
        <authorList>
            <person name="Varghese N."/>
            <person name="Submissions S."/>
        </authorList>
    </citation>
    <scope>NUCLEOTIDE SEQUENCE [LARGE SCALE GENOMIC DNA]</scope>
    <source>
        <strain evidence="3">DSM 22017</strain>
    </source>
</reference>
<evidence type="ECO:0000256" key="1">
    <source>
        <dbReference type="SAM" id="MobiDB-lite"/>
    </source>
</evidence>
<dbReference type="RefSeq" id="WP_090969372.1">
    <property type="nucleotide sequence ID" value="NZ_FNRT01000002.1"/>
</dbReference>
<proteinExistence type="predicted"/>
<dbReference type="Proteomes" id="UP000198742">
    <property type="component" value="Unassembled WGS sequence"/>
</dbReference>
<dbReference type="STRING" id="402596.SAMN04489844_2470"/>
<sequence length="111" mass="12266">MVASRSARERKAAVQAGPLARVKIDLDGEQQFLYRISCTTCTARGHRAWSTHRAGADNGFMAAMDRWIFHLVEKHPGEDAPCLAFLPEAQQRLHDRREGAPADGPRQPGSS</sequence>
<dbReference type="EMBL" id="FNRT01000002">
    <property type="protein sequence ID" value="SEC53159.1"/>
    <property type="molecule type" value="Genomic_DNA"/>
</dbReference>
<dbReference type="AlphaFoldDB" id="A0A1H4TA11"/>
<name>A0A1H4TA11_9ACTN</name>
<accession>A0A1H4TA11</accession>
<keyword evidence="3" id="KW-1185">Reference proteome</keyword>
<feature type="region of interest" description="Disordered" evidence="1">
    <location>
        <begin position="88"/>
        <end position="111"/>
    </location>
</feature>
<feature type="compositionally biased region" description="Basic and acidic residues" evidence="1">
    <location>
        <begin position="91"/>
        <end position="100"/>
    </location>
</feature>
<organism evidence="2 3">
    <name type="scientific">Nocardioides exalbidus</name>
    <dbReference type="NCBI Taxonomy" id="402596"/>
    <lineage>
        <taxon>Bacteria</taxon>
        <taxon>Bacillati</taxon>
        <taxon>Actinomycetota</taxon>
        <taxon>Actinomycetes</taxon>
        <taxon>Propionibacteriales</taxon>
        <taxon>Nocardioidaceae</taxon>
        <taxon>Nocardioides</taxon>
    </lineage>
</organism>